<dbReference type="Gramene" id="Kaladp0040s0148.1.v1.1">
    <property type="protein sequence ID" value="Kaladp0040s0148.1.v1.1.CDS.1"/>
    <property type="gene ID" value="Kaladp0040s0148.v1.1"/>
</dbReference>
<dbReference type="Proteomes" id="UP000594263">
    <property type="component" value="Unplaced"/>
</dbReference>
<keyword evidence="2" id="KW-0812">Transmembrane</keyword>
<sequence length="257" mass="28079">MKIKRKGKIHPSPPAAATLPNTAPSTSQDSLSVLNLLPAAILALAAVLSLQDREVLAYMITRSLKTTTACSINSSAQESKKFYRNNKQPKTIGGSGVGSNHKAPVFECDCFDCYTSFWFRWDSSPNRELIHQAIEAFEEHLASGEVQTKRSSNRRSRKKEKLPRQNLENEIQITNPAVQIEASQLPVDVTSPEVVDSEVAEKENEVNLTPAEAAEGAAVVVEMAAAASGHKGFARKVLPDVLGVFNSRLWNLWGPNV</sequence>
<feature type="compositionally biased region" description="Basic residues" evidence="1">
    <location>
        <begin position="151"/>
        <end position="161"/>
    </location>
</feature>
<keyword evidence="2" id="KW-1133">Transmembrane helix</keyword>
<evidence type="ECO:0000256" key="1">
    <source>
        <dbReference type="SAM" id="MobiDB-lite"/>
    </source>
</evidence>
<feature type="region of interest" description="Disordered" evidence="1">
    <location>
        <begin position="1"/>
        <end position="23"/>
    </location>
</feature>
<dbReference type="AlphaFoldDB" id="A0A7N0TNK3"/>
<evidence type="ECO:0000256" key="2">
    <source>
        <dbReference type="SAM" id="Phobius"/>
    </source>
</evidence>
<evidence type="ECO:0000313" key="3">
    <source>
        <dbReference type="EnsemblPlants" id="Kaladp0040s0148.1.v1.1.CDS.1"/>
    </source>
</evidence>
<protein>
    <submittedName>
        <fullName evidence="3">Uncharacterized protein</fullName>
    </submittedName>
</protein>
<dbReference type="EnsemblPlants" id="Kaladp0040s0148.1.v1.1">
    <property type="protein sequence ID" value="Kaladp0040s0148.1.v1.1.CDS.1"/>
    <property type="gene ID" value="Kaladp0040s0148.v1.1"/>
</dbReference>
<dbReference type="PANTHER" id="PTHR31903:SF4">
    <property type="entry name" value="OS11G0490300 PROTEIN"/>
    <property type="match status" value="1"/>
</dbReference>
<accession>A0A7N0TNK3</accession>
<name>A0A7N0TNK3_KALFE</name>
<organism evidence="3 4">
    <name type="scientific">Kalanchoe fedtschenkoi</name>
    <name type="common">Lavender scallops</name>
    <name type="synonym">South American air plant</name>
    <dbReference type="NCBI Taxonomy" id="63787"/>
    <lineage>
        <taxon>Eukaryota</taxon>
        <taxon>Viridiplantae</taxon>
        <taxon>Streptophyta</taxon>
        <taxon>Embryophyta</taxon>
        <taxon>Tracheophyta</taxon>
        <taxon>Spermatophyta</taxon>
        <taxon>Magnoliopsida</taxon>
        <taxon>eudicotyledons</taxon>
        <taxon>Gunneridae</taxon>
        <taxon>Pentapetalae</taxon>
        <taxon>Saxifragales</taxon>
        <taxon>Crassulaceae</taxon>
        <taxon>Kalanchoe</taxon>
    </lineage>
</organism>
<feature type="region of interest" description="Disordered" evidence="1">
    <location>
        <begin position="144"/>
        <end position="168"/>
    </location>
</feature>
<evidence type="ECO:0000313" key="4">
    <source>
        <dbReference type="Proteomes" id="UP000594263"/>
    </source>
</evidence>
<keyword evidence="2" id="KW-0472">Membrane</keyword>
<proteinExistence type="predicted"/>
<reference evidence="3" key="1">
    <citation type="submission" date="2021-01" db="UniProtKB">
        <authorList>
            <consortium name="EnsemblPlants"/>
        </authorList>
    </citation>
    <scope>IDENTIFICATION</scope>
</reference>
<dbReference type="PANTHER" id="PTHR31903">
    <property type="entry name" value="F12F1.11-RELATED"/>
    <property type="match status" value="1"/>
</dbReference>
<feature type="transmembrane region" description="Helical" evidence="2">
    <location>
        <begin position="31"/>
        <end position="50"/>
    </location>
</feature>
<dbReference type="OMA" id="MFPDIMG"/>
<keyword evidence="4" id="KW-1185">Reference proteome</keyword>